<evidence type="ECO:0000256" key="1">
    <source>
        <dbReference type="SAM" id="Phobius"/>
    </source>
</evidence>
<dbReference type="KEGG" id="tact:SG35_004760"/>
<protein>
    <submittedName>
        <fullName evidence="2">Uncharacterized protein</fullName>
    </submittedName>
</protein>
<accession>A0AAE9YUY7</accession>
<dbReference type="AlphaFoldDB" id="A0AAE9YUY7"/>
<reference evidence="2 3" key="2">
    <citation type="journal article" date="2022" name="Mar. Drugs">
        <title>Bioassay-Guided Fractionation Leads to the Detection of Cholic Acid Generated by the Rare Thalassomonas sp.</title>
        <authorList>
            <person name="Pheiffer F."/>
            <person name="Schneider Y.K."/>
            <person name="Hansen E.H."/>
            <person name="Andersen J.H."/>
            <person name="Isaksson J."/>
            <person name="Busche T."/>
            <person name="R C."/>
            <person name="Kalinowski J."/>
            <person name="Zyl L.V."/>
            <person name="Trindade M."/>
        </authorList>
    </citation>
    <scope>NUCLEOTIDE SEQUENCE [LARGE SCALE GENOMIC DNA]</scope>
    <source>
        <strain evidence="2 3">A5K-106</strain>
    </source>
</reference>
<proteinExistence type="predicted"/>
<dbReference type="Proteomes" id="UP000032568">
    <property type="component" value="Chromosome"/>
</dbReference>
<feature type="transmembrane region" description="Helical" evidence="1">
    <location>
        <begin position="21"/>
        <end position="40"/>
    </location>
</feature>
<dbReference type="RefSeq" id="WP_044831797.1">
    <property type="nucleotide sequence ID" value="NZ_CP059735.1"/>
</dbReference>
<sequence>MQSVETKARYKTKGTLESVNYTYVGLGIIFVGSVLNNGGWRIEVPGNADLGVGGNRVPYVVLGHLGRQTYSGSK</sequence>
<dbReference type="EMBL" id="CP059735">
    <property type="protein sequence ID" value="WDD99977.1"/>
    <property type="molecule type" value="Genomic_DNA"/>
</dbReference>
<gene>
    <name evidence="2" type="ORF">SG35_004760</name>
</gene>
<keyword evidence="1" id="KW-0472">Membrane</keyword>
<organism evidence="2 3">
    <name type="scientific">Thalassomonas actiniarum</name>
    <dbReference type="NCBI Taxonomy" id="485447"/>
    <lineage>
        <taxon>Bacteria</taxon>
        <taxon>Pseudomonadati</taxon>
        <taxon>Pseudomonadota</taxon>
        <taxon>Gammaproteobacteria</taxon>
        <taxon>Alteromonadales</taxon>
        <taxon>Colwelliaceae</taxon>
        <taxon>Thalassomonas</taxon>
    </lineage>
</organism>
<evidence type="ECO:0000313" key="3">
    <source>
        <dbReference type="Proteomes" id="UP000032568"/>
    </source>
</evidence>
<name>A0AAE9YUY7_9GAMM</name>
<keyword evidence="1" id="KW-0812">Transmembrane</keyword>
<keyword evidence="3" id="KW-1185">Reference proteome</keyword>
<keyword evidence="1" id="KW-1133">Transmembrane helix</keyword>
<evidence type="ECO:0000313" key="2">
    <source>
        <dbReference type="EMBL" id="WDD99977.1"/>
    </source>
</evidence>
<reference evidence="2 3" key="1">
    <citation type="journal article" date="2015" name="Genome Announc.">
        <title>Draft Genome Sequences of Marine Isolates of Thalassomonas viridans and Thalassomonas actiniarum.</title>
        <authorList>
            <person name="Olonade I."/>
            <person name="van Zyl L.J."/>
            <person name="Trindade M."/>
        </authorList>
    </citation>
    <scope>NUCLEOTIDE SEQUENCE [LARGE SCALE GENOMIC DNA]</scope>
    <source>
        <strain evidence="2 3">A5K-106</strain>
    </source>
</reference>